<evidence type="ECO:0000256" key="3">
    <source>
        <dbReference type="SAM" id="Phobius"/>
    </source>
</evidence>
<dbReference type="Proteomes" id="UP001177023">
    <property type="component" value="Unassembled WGS sequence"/>
</dbReference>
<organism evidence="4 5">
    <name type="scientific">Mesorhabditis spiculigera</name>
    <dbReference type="NCBI Taxonomy" id="96644"/>
    <lineage>
        <taxon>Eukaryota</taxon>
        <taxon>Metazoa</taxon>
        <taxon>Ecdysozoa</taxon>
        <taxon>Nematoda</taxon>
        <taxon>Chromadorea</taxon>
        <taxon>Rhabditida</taxon>
        <taxon>Rhabditina</taxon>
        <taxon>Rhabditomorpha</taxon>
        <taxon>Rhabditoidea</taxon>
        <taxon>Rhabditidae</taxon>
        <taxon>Mesorhabditinae</taxon>
        <taxon>Mesorhabditis</taxon>
    </lineage>
</organism>
<keyword evidence="3" id="KW-0472">Membrane</keyword>
<comment type="similarity">
    <text evidence="2">Belongs to the histidine acid phosphatase family.</text>
</comment>
<protein>
    <recommendedName>
        <fullName evidence="6">Acid phosphatase</fullName>
    </recommendedName>
</protein>
<evidence type="ECO:0008006" key="6">
    <source>
        <dbReference type="Google" id="ProtNLM"/>
    </source>
</evidence>
<dbReference type="InterPro" id="IPR029033">
    <property type="entry name" value="His_PPase_superfam"/>
</dbReference>
<dbReference type="PANTHER" id="PTHR11567">
    <property type="entry name" value="ACID PHOSPHATASE-RELATED"/>
    <property type="match status" value="1"/>
</dbReference>
<keyword evidence="3" id="KW-1133">Transmembrane helix</keyword>
<dbReference type="InterPro" id="IPR000560">
    <property type="entry name" value="His_Pase_clade-2"/>
</dbReference>
<dbReference type="EMBL" id="CATQJA010002662">
    <property type="protein sequence ID" value="CAJ0580766.1"/>
    <property type="molecule type" value="Genomic_DNA"/>
</dbReference>
<evidence type="ECO:0000313" key="4">
    <source>
        <dbReference type="EMBL" id="CAJ0580766.1"/>
    </source>
</evidence>
<sequence>MLLAVLFIIPVGAQQELDPAAPPDFPEEARYYFDAPKAKLAEPITQRDTLKFVHILYRHGDRAPSMLLPNDPNNGASSWPNGLSELTPKGIQQHHRLGKWLRNRYDTFLGKNFSRKDIYVRSSDYPRTIMSAQANLAGMFPTSLLDASKPDDWIPIPIHTVDKDRDIQLNEQLKCPNADAALNAMNDDPKVHEIEEAHKDLLKYLEIHSGVKKPLRLRGMWAIFDALNCEYHHQDTHKWPDWMNATIWGRVQTLYDQSSQFIFHNKQLRKLRGGALVAEIFERLQAKRNGTLDAKGPTKVYVYSAHDTTLAAFLSTFGIVPHVFPLYASTVILEMHNIAGQDIVEIYSKNVTDSGAIYQMEIPSCPAPCEVDFIKERLKEFYPTDWYAECGRPNSSSTIPLWAIIFTLLMTNILCLAVICVDVIIRRQSSPRLDPRRLLEEKLIADEEEDML</sequence>
<keyword evidence="5" id="KW-1185">Reference proteome</keyword>
<dbReference type="InterPro" id="IPR050645">
    <property type="entry name" value="Histidine_acid_phosphatase"/>
</dbReference>
<dbReference type="CDD" id="cd07061">
    <property type="entry name" value="HP_HAP_like"/>
    <property type="match status" value="1"/>
</dbReference>
<dbReference type="AlphaFoldDB" id="A0AA36D4W1"/>
<feature type="transmembrane region" description="Helical" evidence="3">
    <location>
        <begin position="401"/>
        <end position="425"/>
    </location>
</feature>
<dbReference type="PANTHER" id="PTHR11567:SF210">
    <property type="entry name" value="ACID PHOSPHATASE 5-RELATED"/>
    <property type="match status" value="1"/>
</dbReference>
<accession>A0AA36D4W1</accession>
<reference evidence="4" key="1">
    <citation type="submission" date="2023-06" db="EMBL/GenBank/DDBJ databases">
        <authorList>
            <person name="Delattre M."/>
        </authorList>
    </citation>
    <scope>NUCLEOTIDE SEQUENCE</scope>
    <source>
        <strain evidence="4">AF72</strain>
    </source>
</reference>
<dbReference type="InterPro" id="IPR033379">
    <property type="entry name" value="Acid_Pase_AS"/>
</dbReference>
<evidence type="ECO:0000256" key="1">
    <source>
        <dbReference type="ARBA" id="ARBA00000032"/>
    </source>
</evidence>
<dbReference type="Gene3D" id="3.40.50.1240">
    <property type="entry name" value="Phosphoglycerate mutase-like"/>
    <property type="match status" value="1"/>
</dbReference>
<evidence type="ECO:0000313" key="5">
    <source>
        <dbReference type="Proteomes" id="UP001177023"/>
    </source>
</evidence>
<dbReference type="GO" id="GO:0003993">
    <property type="term" value="F:acid phosphatase activity"/>
    <property type="evidence" value="ECO:0007669"/>
    <property type="project" value="UniProtKB-EC"/>
</dbReference>
<comment type="caution">
    <text evidence="4">The sequence shown here is derived from an EMBL/GenBank/DDBJ whole genome shotgun (WGS) entry which is preliminary data.</text>
</comment>
<name>A0AA36D4W1_9BILA</name>
<dbReference type="PROSITE" id="PS00616">
    <property type="entry name" value="HIS_ACID_PHOSPHAT_1"/>
    <property type="match status" value="1"/>
</dbReference>
<keyword evidence="3" id="KW-0812">Transmembrane</keyword>
<proteinExistence type="inferred from homology"/>
<gene>
    <name evidence="4" type="ORF">MSPICULIGERA_LOCUS18950</name>
</gene>
<evidence type="ECO:0000256" key="2">
    <source>
        <dbReference type="ARBA" id="ARBA00005375"/>
    </source>
</evidence>
<comment type="catalytic activity">
    <reaction evidence="1">
        <text>a phosphate monoester + H2O = an alcohol + phosphate</text>
        <dbReference type="Rhea" id="RHEA:15017"/>
        <dbReference type="ChEBI" id="CHEBI:15377"/>
        <dbReference type="ChEBI" id="CHEBI:30879"/>
        <dbReference type="ChEBI" id="CHEBI:43474"/>
        <dbReference type="ChEBI" id="CHEBI:67140"/>
        <dbReference type="EC" id="3.1.3.2"/>
    </reaction>
</comment>
<dbReference type="SUPFAM" id="SSF53254">
    <property type="entry name" value="Phosphoglycerate mutase-like"/>
    <property type="match status" value="1"/>
</dbReference>
<feature type="non-terminal residue" evidence="4">
    <location>
        <position position="1"/>
    </location>
</feature>
<dbReference type="PROSITE" id="PS00778">
    <property type="entry name" value="HIS_ACID_PHOSPHAT_2"/>
    <property type="match status" value="1"/>
</dbReference>
<dbReference type="Pfam" id="PF00328">
    <property type="entry name" value="His_Phos_2"/>
    <property type="match status" value="1"/>
</dbReference>